<dbReference type="EMBL" id="KY130461">
    <property type="protein sequence ID" value="APD19238.1"/>
    <property type="molecule type" value="Genomic_DNA"/>
</dbReference>
<protein>
    <recommendedName>
        <fullName evidence="1">DUF7196 domain-containing protein</fullName>
    </recommendedName>
</protein>
<evidence type="ECO:0000259" key="1">
    <source>
        <dbReference type="Pfam" id="PF23826"/>
    </source>
</evidence>
<sequence>MGCRCRGAGRAGGKTATGKTIKGFQLTFPEHMGREPKVYLSKLEAERERRLAGGGTITQIVA</sequence>
<organism evidence="2 3">
    <name type="scientific">Mycobacterium phage Taptic</name>
    <dbReference type="NCBI Taxonomy" id="1920305"/>
    <lineage>
        <taxon>Viruses</taxon>
        <taxon>Duplodnaviria</taxon>
        <taxon>Heunggongvirae</taxon>
        <taxon>Uroviricota</taxon>
        <taxon>Caudoviricetes</taxon>
        <taxon>Northamptonvirus</taxon>
        <taxon>Northamptonvirus taptic</taxon>
    </lineage>
</organism>
<proteinExistence type="predicted"/>
<evidence type="ECO:0000313" key="2">
    <source>
        <dbReference type="EMBL" id="APD19238.1"/>
    </source>
</evidence>
<gene>
    <name evidence="2" type="ORF">SEA_TAPTIC_8</name>
</gene>
<keyword evidence="3" id="KW-1185">Reference proteome</keyword>
<name>A0A1J0MDX4_9CAUD</name>
<accession>A0A1J0MDX4</accession>
<dbReference type="Pfam" id="PF23826">
    <property type="entry name" value="DUF7196"/>
    <property type="match status" value="1"/>
</dbReference>
<dbReference type="Proteomes" id="UP000225735">
    <property type="component" value="Segment"/>
</dbReference>
<reference evidence="2 3" key="1">
    <citation type="submission" date="2016-11" db="EMBL/GenBank/DDBJ databases">
        <authorList>
            <person name="Seier E.R."/>
            <person name="Hipwell C.M."/>
            <person name="Kelliher A.B."/>
            <person name="Lando N.A."/>
            <person name="Tsaousis B.E."/>
            <person name="Esposito E.C."/>
            <person name="Heckman E.L."/>
            <person name="Mageeney C.M."/>
            <person name="Kenna M.A."/>
            <person name="Ware V.C."/>
            <person name="Garlena R.A."/>
            <person name="Russell D.A."/>
            <person name="Pope W.H."/>
            <person name="Jacobs-Sera D."/>
            <person name="Hendrix R.W."/>
            <person name="Hatfull G.F."/>
        </authorList>
    </citation>
    <scope>NUCLEOTIDE SEQUENCE [LARGE SCALE GENOMIC DNA]</scope>
</reference>
<feature type="domain" description="DUF7196" evidence="1">
    <location>
        <begin position="1"/>
        <end position="61"/>
    </location>
</feature>
<evidence type="ECO:0000313" key="3">
    <source>
        <dbReference type="Proteomes" id="UP000225735"/>
    </source>
</evidence>
<dbReference type="InterPro" id="IPR055620">
    <property type="entry name" value="DUF7196"/>
</dbReference>